<sequence>MQIDIVAQGIGLVDFFAHPRPVMSRSSSQFSTSANNELLQLLQRSAIDASMADAHARRQCIQQERKKRRETCANAHEEVPKRMLAILTDTSHLAP</sequence>
<proteinExistence type="predicted"/>
<evidence type="ECO:0000313" key="1">
    <source>
        <dbReference type="EMBL" id="KAK4002853.1"/>
    </source>
</evidence>
<keyword evidence="2" id="KW-1185">Reference proteome</keyword>
<evidence type="ECO:0000313" key="2">
    <source>
        <dbReference type="Proteomes" id="UP001234178"/>
    </source>
</evidence>
<name>A0ABQ9YQF3_9CRUS</name>
<reference evidence="1 2" key="1">
    <citation type="journal article" date="2023" name="Nucleic Acids Res.">
        <title>The hologenome of Daphnia magna reveals possible DNA methylation and microbiome-mediated evolution of the host genome.</title>
        <authorList>
            <person name="Chaturvedi A."/>
            <person name="Li X."/>
            <person name="Dhandapani V."/>
            <person name="Marshall H."/>
            <person name="Kissane S."/>
            <person name="Cuenca-Cambronero M."/>
            <person name="Asole G."/>
            <person name="Calvet F."/>
            <person name="Ruiz-Romero M."/>
            <person name="Marangio P."/>
            <person name="Guigo R."/>
            <person name="Rago D."/>
            <person name="Mirbahai L."/>
            <person name="Eastwood N."/>
            <person name="Colbourne J.K."/>
            <person name="Zhou J."/>
            <person name="Mallon E."/>
            <person name="Orsini L."/>
        </authorList>
    </citation>
    <scope>NUCLEOTIDE SEQUENCE [LARGE SCALE GENOMIC DNA]</scope>
    <source>
        <strain evidence="1">LRV0_1</strain>
    </source>
</reference>
<protein>
    <submittedName>
        <fullName evidence="1">Uncharacterized protein</fullName>
    </submittedName>
</protein>
<dbReference type="EMBL" id="JAOYFB010000001">
    <property type="protein sequence ID" value="KAK4002853.1"/>
    <property type="molecule type" value="Genomic_DNA"/>
</dbReference>
<dbReference type="Proteomes" id="UP001234178">
    <property type="component" value="Unassembled WGS sequence"/>
</dbReference>
<organism evidence="1 2">
    <name type="scientific">Daphnia magna</name>
    <dbReference type="NCBI Taxonomy" id="35525"/>
    <lineage>
        <taxon>Eukaryota</taxon>
        <taxon>Metazoa</taxon>
        <taxon>Ecdysozoa</taxon>
        <taxon>Arthropoda</taxon>
        <taxon>Crustacea</taxon>
        <taxon>Branchiopoda</taxon>
        <taxon>Diplostraca</taxon>
        <taxon>Cladocera</taxon>
        <taxon>Anomopoda</taxon>
        <taxon>Daphniidae</taxon>
        <taxon>Daphnia</taxon>
    </lineage>
</organism>
<gene>
    <name evidence="1" type="ORF">OUZ56_004650</name>
</gene>
<accession>A0ABQ9YQF3</accession>
<comment type="caution">
    <text evidence="1">The sequence shown here is derived from an EMBL/GenBank/DDBJ whole genome shotgun (WGS) entry which is preliminary data.</text>
</comment>